<dbReference type="Proteomes" id="UP001497497">
    <property type="component" value="Unassembled WGS sequence"/>
</dbReference>
<organism evidence="6 7">
    <name type="scientific">Lymnaea stagnalis</name>
    <name type="common">Great pond snail</name>
    <name type="synonym">Helix stagnalis</name>
    <dbReference type="NCBI Taxonomy" id="6523"/>
    <lineage>
        <taxon>Eukaryota</taxon>
        <taxon>Metazoa</taxon>
        <taxon>Spiralia</taxon>
        <taxon>Lophotrochozoa</taxon>
        <taxon>Mollusca</taxon>
        <taxon>Gastropoda</taxon>
        <taxon>Heterobranchia</taxon>
        <taxon>Euthyneura</taxon>
        <taxon>Panpulmonata</taxon>
        <taxon>Hygrophila</taxon>
        <taxon>Lymnaeoidea</taxon>
        <taxon>Lymnaeidae</taxon>
        <taxon>Lymnaea</taxon>
    </lineage>
</organism>
<name>A0AAV2HQ76_LYMST</name>
<evidence type="ECO:0000256" key="2">
    <source>
        <dbReference type="ARBA" id="ARBA00022692"/>
    </source>
</evidence>
<dbReference type="Pfam" id="PF00822">
    <property type="entry name" value="PMP22_Claudin"/>
    <property type="match status" value="1"/>
</dbReference>
<dbReference type="InterPro" id="IPR004031">
    <property type="entry name" value="PMP22/EMP/MP20/Claudin"/>
</dbReference>
<feature type="transmembrane region" description="Helical" evidence="5">
    <location>
        <begin position="118"/>
        <end position="139"/>
    </location>
</feature>
<dbReference type="EMBL" id="CAXITT010000204">
    <property type="protein sequence ID" value="CAL1535538.1"/>
    <property type="molecule type" value="Genomic_DNA"/>
</dbReference>
<keyword evidence="4 5" id="KW-0472">Membrane</keyword>
<dbReference type="PANTHER" id="PTHR10671:SF108">
    <property type="entry name" value="CLAUDIN FAMILY PROTEIN-RELATED"/>
    <property type="match status" value="1"/>
</dbReference>
<feature type="transmembrane region" description="Helical" evidence="5">
    <location>
        <begin position="159"/>
        <end position="180"/>
    </location>
</feature>
<comment type="caution">
    <text evidence="6">The sequence shown here is derived from an EMBL/GenBank/DDBJ whole genome shotgun (WGS) entry which is preliminary data.</text>
</comment>
<dbReference type="InterPro" id="IPR050579">
    <property type="entry name" value="PMP-22/EMP/MP20-like"/>
</dbReference>
<protein>
    <submittedName>
        <fullName evidence="6">Uncharacterized protein</fullName>
    </submittedName>
</protein>
<dbReference type="GO" id="GO:0005886">
    <property type="term" value="C:plasma membrane"/>
    <property type="evidence" value="ECO:0007669"/>
    <property type="project" value="TreeGrafter"/>
</dbReference>
<gene>
    <name evidence="6" type="ORF">GSLYS_00009498001</name>
</gene>
<evidence type="ECO:0000313" key="7">
    <source>
        <dbReference type="Proteomes" id="UP001497497"/>
    </source>
</evidence>
<keyword evidence="2 5" id="KW-0812">Transmembrane</keyword>
<evidence type="ECO:0000313" key="6">
    <source>
        <dbReference type="EMBL" id="CAL1535538.1"/>
    </source>
</evidence>
<dbReference type="PANTHER" id="PTHR10671">
    <property type="entry name" value="EPITHELIAL MEMBRANE PROTEIN-RELATED"/>
    <property type="match status" value="1"/>
</dbReference>
<proteinExistence type="predicted"/>
<evidence type="ECO:0000256" key="4">
    <source>
        <dbReference type="ARBA" id="ARBA00023136"/>
    </source>
</evidence>
<evidence type="ECO:0000256" key="3">
    <source>
        <dbReference type="ARBA" id="ARBA00022989"/>
    </source>
</evidence>
<reference evidence="6 7" key="1">
    <citation type="submission" date="2024-04" db="EMBL/GenBank/DDBJ databases">
        <authorList>
            <consortium name="Genoscope - CEA"/>
            <person name="William W."/>
        </authorList>
    </citation>
    <scope>NUCLEOTIDE SEQUENCE [LARGE SCALE GENOMIC DNA]</scope>
</reference>
<keyword evidence="7" id="KW-1185">Reference proteome</keyword>
<accession>A0AAV2HQ76</accession>
<sequence length="192" mass="20732">MGIQAPEKRFIILALSLGCAYVATIFVVIGLCTNYWIEIRNRNLYREDVVAHFGLQRTCWSSSDRCTNSGTDYDRTNTNPAAQGILITGGFITVVGALLALTNLYLDRLGQSRGVFSAAAAAVICLGGAFLLVGIVIYGVKVEVQTEYLNVGHVQYKGYSFGLVTTAAILMFISAALNAWSGCSKASPRFNQ</sequence>
<dbReference type="Gene3D" id="1.20.140.150">
    <property type="match status" value="1"/>
</dbReference>
<feature type="transmembrane region" description="Helical" evidence="5">
    <location>
        <begin position="12"/>
        <end position="37"/>
    </location>
</feature>
<comment type="subcellular location">
    <subcellularLocation>
        <location evidence="1">Membrane</location>
        <topology evidence="1">Multi-pass membrane protein</topology>
    </subcellularLocation>
</comment>
<dbReference type="AlphaFoldDB" id="A0AAV2HQ76"/>
<feature type="transmembrane region" description="Helical" evidence="5">
    <location>
        <begin position="85"/>
        <end position="106"/>
    </location>
</feature>
<evidence type="ECO:0000256" key="5">
    <source>
        <dbReference type="SAM" id="Phobius"/>
    </source>
</evidence>
<keyword evidence="3 5" id="KW-1133">Transmembrane helix</keyword>
<evidence type="ECO:0000256" key="1">
    <source>
        <dbReference type="ARBA" id="ARBA00004141"/>
    </source>
</evidence>